<keyword evidence="8" id="KW-1185">Reference proteome</keyword>
<dbReference type="InterPro" id="IPR006124">
    <property type="entry name" value="Metalloenzyme"/>
</dbReference>
<dbReference type="InterPro" id="IPR004456">
    <property type="entry name" value="Pglycerate_mutase_ApgM"/>
</dbReference>
<feature type="domain" description="Metalloenzyme" evidence="6">
    <location>
        <begin position="4"/>
        <end position="392"/>
    </location>
</feature>
<gene>
    <name evidence="7" type="ORF">FYJ85_14565</name>
</gene>
<sequence>MNRKAVIFLADGMADEPLEELGGKTPLEAVDTPAMDSIAARGVNGTFLTLPEGLPTSSDVANMSVLGFYPERNYPGRGPIEAVSQEIPLRDDDVAFRCNLVYASNDGVLRDYSSGHIDNRVSAQLMADLQEKFGNDDVTFHPGVSYRNLLVLHGKKFSDKVNYFKPDSSQDIPLAELPLTPADDSPEAAYTVEFLNRLCALSAAFLAAHPLNAGKEAPANRIWPWSPGRRPDLPSFSGYYSGRRGAIISAVDVIKGIGKCTKMTVIEVPGATGFIDTNYDGKVKAALAALVDHDLVYLHVEAIDECSHLGDLKLKMQAIGDFDSKIVAPVLKALEGKPINFAVLPDHPVPIKLRKHTRTPVPLAVCGPDFEPDEVQQFCERLAPTGKLGFLKGDELVKKLLGL</sequence>
<dbReference type="AlphaFoldDB" id="A0A844G5M7"/>
<evidence type="ECO:0000313" key="8">
    <source>
        <dbReference type="Proteomes" id="UP000435649"/>
    </source>
</evidence>
<dbReference type="GO" id="GO:0006096">
    <property type="term" value="P:glycolytic process"/>
    <property type="evidence" value="ECO:0007669"/>
    <property type="project" value="UniProtKB-KW"/>
</dbReference>
<organism evidence="7 8">
    <name type="scientific">Victivallis lenta</name>
    <dbReference type="NCBI Taxonomy" id="2606640"/>
    <lineage>
        <taxon>Bacteria</taxon>
        <taxon>Pseudomonadati</taxon>
        <taxon>Lentisphaerota</taxon>
        <taxon>Lentisphaeria</taxon>
        <taxon>Victivallales</taxon>
        <taxon>Victivallaceae</taxon>
        <taxon>Victivallis</taxon>
    </lineage>
</organism>
<comment type="function">
    <text evidence="2">Catalyzes the interconversion of 2-phosphoglycerate and 3-phosphoglycerate.</text>
</comment>
<evidence type="ECO:0000256" key="5">
    <source>
        <dbReference type="ARBA" id="ARBA00023152"/>
    </source>
</evidence>
<comment type="catalytic activity">
    <reaction evidence="1">
        <text>(2R)-2-phosphoglycerate = (2R)-3-phosphoglycerate</text>
        <dbReference type="Rhea" id="RHEA:15901"/>
        <dbReference type="ChEBI" id="CHEBI:58272"/>
        <dbReference type="ChEBI" id="CHEBI:58289"/>
        <dbReference type="EC" id="5.4.2.12"/>
    </reaction>
</comment>
<dbReference type="Proteomes" id="UP000435649">
    <property type="component" value="Unassembled WGS sequence"/>
</dbReference>
<name>A0A844G5M7_9BACT</name>
<evidence type="ECO:0000256" key="4">
    <source>
        <dbReference type="ARBA" id="ARBA00005524"/>
    </source>
</evidence>
<dbReference type="CDD" id="cd16011">
    <property type="entry name" value="iPGM_like"/>
    <property type="match status" value="1"/>
</dbReference>
<dbReference type="Pfam" id="PF01676">
    <property type="entry name" value="Metalloenzyme"/>
    <property type="match status" value="1"/>
</dbReference>
<keyword evidence="5" id="KW-0324">Glycolysis</keyword>
<dbReference type="NCBIfam" id="NF003242">
    <property type="entry name" value="PRK04200.1"/>
    <property type="match status" value="1"/>
</dbReference>
<proteinExistence type="inferred from homology"/>
<dbReference type="RefSeq" id="WP_106054659.1">
    <property type="nucleotide sequence ID" value="NZ_CALXOB010000019.1"/>
</dbReference>
<evidence type="ECO:0000313" key="7">
    <source>
        <dbReference type="EMBL" id="MST98264.1"/>
    </source>
</evidence>
<dbReference type="InterPro" id="IPR042253">
    <property type="entry name" value="Pglycerate_mutase_ApgM_sf"/>
</dbReference>
<dbReference type="EMBL" id="VUNS01000017">
    <property type="protein sequence ID" value="MST98264.1"/>
    <property type="molecule type" value="Genomic_DNA"/>
</dbReference>
<dbReference type="Gene3D" id="3.40.720.10">
    <property type="entry name" value="Alkaline Phosphatase, subunit A"/>
    <property type="match status" value="2"/>
</dbReference>
<dbReference type="GO" id="GO:0004619">
    <property type="term" value="F:phosphoglycerate mutase activity"/>
    <property type="evidence" value="ECO:0007669"/>
    <property type="project" value="UniProtKB-EC"/>
</dbReference>
<dbReference type="Gene3D" id="3.30.70.2130">
    <property type="entry name" value="Metalloenzyme domain"/>
    <property type="match status" value="1"/>
</dbReference>
<evidence type="ECO:0000256" key="1">
    <source>
        <dbReference type="ARBA" id="ARBA00000370"/>
    </source>
</evidence>
<dbReference type="GO" id="GO:0046872">
    <property type="term" value="F:metal ion binding"/>
    <property type="evidence" value="ECO:0007669"/>
    <property type="project" value="InterPro"/>
</dbReference>
<reference evidence="7 8" key="1">
    <citation type="submission" date="2019-08" db="EMBL/GenBank/DDBJ databases">
        <title>In-depth cultivation of the pig gut microbiome towards novel bacterial diversity and tailored functional studies.</title>
        <authorList>
            <person name="Wylensek D."/>
            <person name="Hitch T.C.A."/>
            <person name="Clavel T."/>
        </authorList>
    </citation>
    <scope>NUCLEOTIDE SEQUENCE [LARGE SCALE GENOMIC DNA]</scope>
    <source>
        <strain evidence="7 8">BBE-744-WT-12</strain>
    </source>
</reference>
<evidence type="ECO:0000256" key="3">
    <source>
        <dbReference type="ARBA" id="ARBA00004921"/>
    </source>
</evidence>
<evidence type="ECO:0000259" key="6">
    <source>
        <dbReference type="Pfam" id="PF01676"/>
    </source>
</evidence>
<dbReference type="NCBIfam" id="TIGR00306">
    <property type="entry name" value="apgM"/>
    <property type="match status" value="1"/>
</dbReference>
<dbReference type="EC" id="5.4.2.12" evidence="7"/>
<dbReference type="Pfam" id="PF10143">
    <property type="entry name" value="PhosphMutase"/>
    <property type="match status" value="1"/>
</dbReference>
<dbReference type="PANTHER" id="PTHR31209:SF4">
    <property type="entry name" value="2,3-BISPHOSPHOGLYCERATE-INDEPENDENT PHOSPHOGLYCERATE MUTASE"/>
    <property type="match status" value="1"/>
</dbReference>
<comment type="similarity">
    <text evidence="4">Belongs to the BPG-independent phosphoglycerate mutase family. A-PGAM subfamily.</text>
</comment>
<comment type="pathway">
    <text evidence="3">Carbohydrate degradation.</text>
</comment>
<dbReference type="PANTHER" id="PTHR31209">
    <property type="entry name" value="COFACTOR-INDEPENDENT PHOSPHOGLYCERATE MUTASE"/>
    <property type="match status" value="1"/>
</dbReference>
<accession>A0A844G5M7</accession>
<dbReference type="InterPro" id="IPR017850">
    <property type="entry name" value="Alkaline_phosphatase_core_sf"/>
</dbReference>
<evidence type="ECO:0000256" key="2">
    <source>
        <dbReference type="ARBA" id="ARBA00002315"/>
    </source>
</evidence>
<keyword evidence="7" id="KW-0413">Isomerase</keyword>
<dbReference type="PIRSF" id="PIRSF006392">
    <property type="entry name" value="IPGAM_arch"/>
    <property type="match status" value="1"/>
</dbReference>
<dbReference type="SUPFAM" id="SSF53649">
    <property type="entry name" value="Alkaline phosphatase-like"/>
    <property type="match status" value="1"/>
</dbReference>
<protein>
    <submittedName>
        <fullName evidence="7">Cofactor-independent phosphoglycerate mutase</fullName>
        <ecNumber evidence="7">5.4.2.12</ecNumber>
    </submittedName>
</protein>
<comment type="caution">
    <text evidence="7">The sequence shown here is derived from an EMBL/GenBank/DDBJ whole genome shotgun (WGS) entry which is preliminary data.</text>
</comment>